<dbReference type="Pfam" id="PF03571">
    <property type="entry name" value="Peptidase_M49"/>
    <property type="match status" value="1"/>
</dbReference>
<evidence type="ECO:0000313" key="3">
    <source>
        <dbReference type="EMBL" id="KAJ8319558.1"/>
    </source>
</evidence>
<protein>
    <recommendedName>
        <fullName evidence="5">Dipeptidyl peptidase 3</fullName>
    </recommendedName>
</protein>
<dbReference type="InterPro" id="IPR039461">
    <property type="entry name" value="Peptidase_M49"/>
</dbReference>
<accession>A0ABQ9FV31</accession>
<dbReference type="Proteomes" id="UP001217089">
    <property type="component" value="Unassembled WGS sequence"/>
</dbReference>
<keyword evidence="4" id="KW-1185">Reference proteome</keyword>
<dbReference type="PANTHER" id="PTHR23422">
    <property type="entry name" value="DIPEPTIDYL PEPTIDASE III-RELATED"/>
    <property type="match status" value="1"/>
</dbReference>
<organism evidence="3 4">
    <name type="scientific">Tegillarca granosa</name>
    <name type="common">Malaysian cockle</name>
    <name type="synonym">Anadara granosa</name>
    <dbReference type="NCBI Taxonomy" id="220873"/>
    <lineage>
        <taxon>Eukaryota</taxon>
        <taxon>Metazoa</taxon>
        <taxon>Spiralia</taxon>
        <taxon>Lophotrochozoa</taxon>
        <taxon>Mollusca</taxon>
        <taxon>Bivalvia</taxon>
        <taxon>Autobranchia</taxon>
        <taxon>Pteriomorphia</taxon>
        <taxon>Arcoida</taxon>
        <taxon>Arcoidea</taxon>
        <taxon>Arcidae</taxon>
        <taxon>Tegillarca</taxon>
    </lineage>
</organism>
<evidence type="ECO:0000256" key="1">
    <source>
        <dbReference type="ARBA" id="ARBA00022723"/>
    </source>
</evidence>
<evidence type="ECO:0000256" key="2">
    <source>
        <dbReference type="ARBA" id="ARBA00022801"/>
    </source>
</evidence>
<dbReference type="EMBL" id="JARBDR010000205">
    <property type="protein sequence ID" value="KAJ8319558.1"/>
    <property type="molecule type" value="Genomic_DNA"/>
</dbReference>
<sequence length="516" mass="57763">MPNDTGVCLLDCITAFDNLTEKEKLYSHYVSQASWNGGLIVLLQTSPESPGIFLLLQKMFRGQPISELESMAVEKGLTKDEFQALLIYSAGVYANMGNYKSFGDSKFIPNLPKEKFEIVVKNCAATKEIIELWNVVGDKIYSLSEREKELGLGEKGTTTYFSSNCDKNDATVAQEFLTANDLSPYNTRLFKTVKNGQTCYEVRIASSESTDGSLYGCKDGILGRHEFTPSGGGKPCVFNVKRGDYSPLMKLVAQNLEKAQEYGANENEKLMLKEYIKSFNSGSIPAHKDGSRHWIKNKGPIVETYIGFIESYRDPFGVRGEFEGFVAVVNKEMSAKFQSLVEHAEHLLALLPWPAEYEKDKFLRPDFTSLDVLTFGGSGIPAGINIPNYDDIRQSEGFKNVSLGNVLTSGYKDTKVTFLSEEDKELYVKLKIPSFEVQVGLHELLGHGSGKLFRQEEDGKYNFDIENVIHTETRGKINSFYKPGETWDSKFSTISASYEECRAECVGIICVYLQKH</sequence>
<reference evidence="3 4" key="1">
    <citation type="submission" date="2022-12" db="EMBL/GenBank/DDBJ databases">
        <title>Chromosome-level genome of Tegillarca granosa.</title>
        <authorList>
            <person name="Kim J."/>
        </authorList>
    </citation>
    <scope>NUCLEOTIDE SEQUENCE [LARGE SCALE GENOMIC DNA]</scope>
    <source>
        <strain evidence="3">Teg-2019</strain>
        <tissue evidence="3">Adductor muscle</tissue>
    </source>
</reference>
<evidence type="ECO:0000313" key="4">
    <source>
        <dbReference type="Proteomes" id="UP001217089"/>
    </source>
</evidence>
<keyword evidence="2" id="KW-0378">Hydrolase</keyword>
<evidence type="ECO:0008006" key="5">
    <source>
        <dbReference type="Google" id="ProtNLM"/>
    </source>
</evidence>
<name>A0ABQ9FV31_TEGGR</name>
<gene>
    <name evidence="3" type="ORF">KUTeg_002906</name>
</gene>
<keyword evidence="1" id="KW-0479">Metal-binding</keyword>
<proteinExistence type="predicted"/>
<comment type="caution">
    <text evidence="3">The sequence shown here is derived from an EMBL/GenBank/DDBJ whole genome shotgun (WGS) entry which is preliminary data.</text>
</comment>
<dbReference type="PANTHER" id="PTHR23422:SF11">
    <property type="entry name" value="DIPEPTIDYL PEPTIDASE 3"/>
    <property type="match status" value="1"/>
</dbReference>
<dbReference type="Gene3D" id="3.30.540.30">
    <property type="match status" value="3"/>
</dbReference>